<keyword evidence="4" id="KW-1185">Reference proteome</keyword>
<evidence type="ECO:0000256" key="1">
    <source>
        <dbReference type="SAM" id="MobiDB-lite"/>
    </source>
</evidence>
<proteinExistence type="predicted"/>
<reference evidence="3 4" key="1">
    <citation type="submission" date="2020-03" db="EMBL/GenBank/DDBJ databases">
        <title>Two novel Motilibacter sp.</title>
        <authorList>
            <person name="Liu S."/>
        </authorList>
    </citation>
    <scope>NUCLEOTIDE SEQUENCE [LARGE SCALE GENOMIC DNA]</scope>
    <source>
        <strain evidence="3 4">E257</strain>
    </source>
</reference>
<evidence type="ECO:0000256" key="2">
    <source>
        <dbReference type="SAM" id="Phobius"/>
    </source>
</evidence>
<keyword evidence="2" id="KW-0472">Membrane</keyword>
<comment type="caution">
    <text evidence="3">The sequence shown here is derived from an EMBL/GenBank/DDBJ whole genome shotgun (WGS) entry which is preliminary data.</text>
</comment>
<dbReference type="PANTHER" id="PTHR35335">
    <property type="entry name" value="UPF0716 PROTEIN FXSA"/>
    <property type="match status" value="1"/>
</dbReference>
<organism evidence="3 4">
    <name type="scientific">Motilibacter deserti</name>
    <dbReference type="NCBI Taxonomy" id="2714956"/>
    <lineage>
        <taxon>Bacteria</taxon>
        <taxon>Bacillati</taxon>
        <taxon>Actinomycetota</taxon>
        <taxon>Actinomycetes</taxon>
        <taxon>Motilibacterales</taxon>
        <taxon>Motilibacteraceae</taxon>
        <taxon>Motilibacter</taxon>
    </lineage>
</organism>
<accession>A0ABX0GUY7</accession>
<feature type="transmembrane region" description="Helical" evidence="2">
    <location>
        <begin position="29"/>
        <end position="47"/>
    </location>
</feature>
<dbReference type="PANTHER" id="PTHR35335:SF1">
    <property type="entry name" value="UPF0716 PROTEIN FXSA"/>
    <property type="match status" value="1"/>
</dbReference>
<gene>
    <name evidence="3" type="ORF">G9H71_11145</name>
</gene>
<dbReference type="InterPro" id="IPR007313">
    <property type="entry name" value="FxsA"/>
</dbReference>
<sequence>MPLVVLLVLVGLPVAEVYTLVQVAQETGAAPALLLLLATSLLGLWLLRREGVRAWSALRGSMAGGQLPGRELADAALVLLGAGLLSVPGFLSDVVGLLLLFPPTRALARSAFVLLLTRRVARRLGLSPAALRAAAAGGGVWPPGAAPPGSAPPGPVPPGWPGARRGGGAAGPGRVIEGEVVDPDDGPAKER</sequence>
<keyword evidence="2" id="KW-0812">Transmembrane</keyword>
<dbReference type="NCBIfam" id="NF008528">
    <property type="entry name" value="PRK11463.1-2"/>
    <property type="match status" value="1"/>
</dbReference>
<dbReference type="EMBL" id="JAANNP010000005">
    <property type="protein sequence ID" value="NHC14333.1"/>
    <property type="molecule type" value="Genomic_DNA"/>
</dbReference>
<feature type="transmembrane region" description="Helical" evidence="2">
    <location>
        <begin position="72"/>
        <end position="91"/>
    </location>
</feature>
<feature type="region of interest" description="Disordered" evidence="1">
    <location>
        <begin position="143"/>
        <end position="191"/>
    </location>
</feature>
<feature type="compositionally biased region" description="Pro residues" evidence="1">
    <location>
        <begin position="144"/>
        <end position="160"/>
    </location>
</feature>
<evidence type="ECO:0000313" key="3">
    <source>
        <dbReference type="EMBL" id="NHC14333.1"/>
    </source>
</evidence>
<dbReference type="Proteomes" id="UP000800981">
    <property type="component" value="Unassembled WGS sequence"/>
</dbReference>
<protein>
    <submittedName>
        <fullName evidence="3">FxsA family protein</fullName>
    </submittedName>
</protein>
<keyword evidence="2" id="KW-1133">Transmembrane helix</keyword>
<dbReference type="Pfam" id="PF04186">
    <property type="entry name" value="FxsA"/>
    <property type="match status" value="1"/>
</dbReference>
<evidence type="ECO:0000313" key="4">
    <source>
        <dbReference type="Proteomes" id="UP000800981"/>
    </source>
</evidence>
<dbReference type="RefSeq" id="WP_166281736.1">
    <property type="nucleotide sequence ID" value="NZ_JAANNP010000005.1"/>
</dbReference>
<name>A0ABX0GUY7_9ACTN</name>